<sequence length="744" mass="81448">MASQTIQHVSYVLLAEFDINQGSILPHQYPFPTGTDDQLLAELMIPDGAHSYAQDWTIFFLNQTPANTITPVFSDTQSISENGTRIDSENDEPSLLYVLNLVQTKKDPSVPRGGIVKALAICTRHPFIQIFQHVLVIALEDYFQNPSGSERRDTFVEKFQATRRTLQEQESPSDVPDLPLVQDDMRSGAAIVDSHAARARAQASPDEEPWAPQDSADDTEVPRPKKLTEPDTLDEGTPIDASEADASHASRLAFDQRSHSSKATTRSTGHNRNGSWNGATPASSDSDHPTQLMNFDTHSFPTRISLNGNYSLITLVQLLSSPTASISGPLHPHLHSNGALTHPLILLFNALITQKRVIFLGYGKPAADVAAFVLAACALASGCGVVLRGFTQRAFPYTNLTNNHVMISIPGFIAGVTNPIYETMPVWDVLCNIETGKITVHKDIRPPATGASSFPQPPSIGRSGLVIPNISDDEIAKSTGANGAINKGEFVAKADNADNLFMEDILASIAYHYGETLVRARFTEYVFRFVRLAARYEEETFGSTKIGYATVPFMEGQLGSGTFVEDSKEIALNASRIEGWRRSDNYEYFKADFRARLESRAIRGFDLGYQISRLRHARTLPDSEVQLTMRTLANNVRSYDQVVELLAHLPPHAGGLLPIAFGLFHPLESVRDSIVECLTNLRAYPIGVQFLQGLNHFHRIAYVRPSFNGSFAPPSTNGSQRLAPPASMSRSSSNLSSSSLGAGV</sequence>
<feature type="compositionally biased region" description="Basic and acidic residues" evidence="1">
    <location>
        <begin position="220"/>
        <end position="229"/>
    </location>
</feature>
<reference evidence="3" key="1">
    <citation type="journal article" date="2020" name="Nat. Commun.">
        <title>Large-scale genome sequencing of mycorrhizal fungi provides insights into the early evolution of symbiotic traits.</title>
        <authorList>
            <person name="Miyauchi S."/>
            <person name="Kiss E."/>
            <person name="Kuo A."/>
            <person name="Drula E."/>
            <person name="Kohler A."/>
            <person name="Sanchez-Garcia M."/>
            <person name="Morin E."/>
            <person name="Andreopoulos B."/>
            <person name="Barry K.W."/>
            <person name="Bonito G."/>
            <person name="Buee M."/>
            <person name="Carver A."/>
            <person name="Chen C."/>
            <person name="Cichocki N."/>
            <person name="Clum A."/>
            <person name="Culley D."/>
            <person name="Crous P.W."/>
            <person name="Fauchery L."/>
            <person name="Girlanda M."/>
            <person name="Hayes R.D."/>
            <person name="Keri Z."/>
            <person name="LaButti K."/>
            <person name="Lipzen A."/>
            <person name="Lombard V."/>
            <person name="Magnuson J."/>
            <person name="Maillard F."/>
            <person name="Murat C."/>
            <person name="Nolan M."/>
            <person name="Ohm R.A."/>
            <person name="Pangilinan J."/>
            <person name="Pereira M.F."/>
            <person name="Perotto S."/>
            <person name="Peter M."/>
            <person name="Pfister S."/>
            <person name="Riley R."/>
            <person name="Sitrit Y."/>
            <person name="Stielow J.B."/>
            <person name="Szollosi G."/>
            <person name="Zifcakova L."/>
            <person name="Stursova M."/>
            <person name="Spatafora J.W."/>
            <person name="Tedersoo L."/>
            <person name="Vaario L.M."/>
            <person name="Yamada A."/>
            <person name="Yan M."/>
            <person name="Wang P."/>
            <person name="Xu J."/>
            <person name="Bruns T."/>
            <person name="Baldrian P."/>
            <person name="Vilgalys R."/>
            <person name="Dunand C."/>
            <person name="Henrissat B."/>
            <person name="Grigoriev I.V."/>
            <person name="Hibbett D."/>
            <person name="Nagy L.G."/>
            <person name="Martin F.M."/>
        </authorList>
    </citation>
    <scope>NUCLEOTIDE SEQUENCE</scope>
    <source>
        <strain evidence="3">UP504</strain>
    </source>
</reference>
<dbReference type="PANTHER" id="PTHR28245:SF1">
    <property type="entry name" value="ARF3-INTERACTING PROTEIN 1"/>
    <property type="match status" value="1"/>
</dbReference>
<organism evidence="3 4">
    <name type="scientific">Hydnum rufescens UP504</name>
    <dbReference type="NCBI Taxonomy" id="1448309"/>
    <lineage>
        <taxon>Eukaryota</taxon>
        <taxon>Fungi</taxon>
        <taxon>Dikarya</taxon>
        <taxon>Basidiomycota</taxon>
        <taxon>Agaricomycotina</taxon>
        <taxon>Agaricomycetes</taxon>
        <taxon>Cantharellales</taxon>
        <taxon>Hydnaceae</taxon>
        <taxon>Hydnum</taxon>
    </lineage>
</organism>
<evidence type="ECO:0000256" key="1">
    <source>
        <dbReference type="SAM" id="MobiDB-lite"/>
    </source>
</evidence>
<feature type="compositionally biased region" description="Polar residues" evidence="1">
    <location>
        <begin position="261"/>
        <end position="294"/>
    </location>
</feature>
<accession>A0A9P6AVL3</accession>
<dbReference type="PROSITE" id="PS50211">
    <property type="entry name" value="DENN"/>
    <property type="match status" value="1"/>
</dbReference>
<dbReference type="Pfam" id="PF07792">
    <property type="entry name" value="Afi1"/>
    <property type="match status" value="1"/>
</dbReference>
<feature type="compositionally biased region" description="Acidic residues" evidence="1">
    <location>
        <begin position="205"/>
        <end position="219"/>
    </location>
</feature>
<feature type="region of interest" description="Disordered" evidence="1">
    <location>
        <begin position="194"/>
        <end position="294"/>
    </location>
</feature>
<dbReference type="Pfam" id="PF08616">
    <property type="entry name" value="SPA"/>
    <property type="match status" value="1"/>
</dbReference>
<dbReference type="PANTHER" id="PTHR28245">
    <property type="entry name" value="ARF3-INTERACTING PROTEIN 1"/>
    <property type="match status" value="1"/>
</dbReference>
<dbReference type="GO" id="GO:0005886">
    <property type="term" value="C:plasma membrane"/>
    <property type="evidence" value="ECO:0007669"/>
    <property type="project" value="TreeGrafter"/>
</dbReference>
<dbReference type="OrthoDB" id="66409at2759"/>
<evidence type="ECO:0000313" key="3">
    <source>
        <dbReference type="EMBL" id="KAF9511636.1"/>
    </source>
</evidence>
<gene>
    <name evidence="3" type="ORF">BS47DRAFT_1377116</name>
</gene>
<feature type="region of interest" description="Disordered" evidence="1">
    <location>
        <begin position="713"/>
        <end position="744"/>
    </location>
</feature>
<dbReference type="EMBL" id="MU128997">
    <property type="protein sequence ID" value="KAF9511636.1"/>
    <property type="molecule type" value="Genomic_DNA"/>
</dbReference>
<dbReference type="InterPro" id="IPR012860">
    <property type="entry name" value="Afi1_N"/>
</dbReference>
<comment type="caution">
    <text evidence="3">The sequence shown here is derived from an EMBL/GenBank/DDBJ whole genome shotgun (WGS) entry which is preliminary data.</text>
</comment>
<name>A0A9P6AVL3_9AGAM</name>
<feature type="domain" description="UDENN" evidence="2">
    <location>
        <begin position="10"/>
        <end position="591"/>
    </location>
</feature>
<evidence type="ECO:0000259" key="2">
    <source>
        <dbReference type="PROSITE" id="PS50211"/>
    </source>
</evidence>
<evidence type="ECO:0000313" key="4">
    <source>
        <dbReference type="Proteomes" id="UP000886523"/>
    </source>
</evidence>
<dbReference type="InterPro" id="IPR052809">
    <property type="entry name" value="Actin_polarity_regulatory"/>
</dbReference>
<feature type="compositionally biased region" description="Low complexity" evidence="1">
    <location>
        <begin position="727"/>
        <end position="744"/>
    </location>
</feature>
<dbReference type="InterPro" id="IPR037516">
    <property type="entry name" value="Tripartite_DENN"/>
</dbReference>
<keyword evidence="4" id="KW-1185">Reference proteome</keyword>
<proteinExistence type="predicted"/>
<dbReference type="AlphaFoldDB" id="A0A9P6AVL3"/>
<dbReference type="Proteomes" id="UP000886523">
    <property type="component" value="Unassembled WGS sequence"/>
</dbReference>
<protein>
    <recommendedName>
        <fullName evidence="2">UDENN domain-containing protein</fullName>
    </recommendedName>
</protein>
<dbReference type="GO" id="GO:0051666">
    <property type="term" value="P:actin cortical patch localization"/>
    <property type="evidence" value="ECO:0007669"/>
    <property type="project" value="TreeGrafter"/>
</dbReference>